<gene>
    <name evidence="3" type="ORF">M9Y10_033896</name>
</gene>
<dbReference type="PROSITE" id="PS51421">
    <property type="entry name" value="RAS"/>
    <property type="match status" value="1"/>
</dbReference>
<protein>
    <submittedName>
        <fullName evidence="3">Uncharacterized protein</fullName>
    </submittedName>
</protein>
<dbReference type="EMBL" id="JAPFFF010000005">
    <property type="protein sequence ID" value="KAK8889151.1"/>
    <property type="molecule type" value="Genomic_DNA"/>
</dbReference>
<evidence type="ECO:0000256" key="2">
    <source>
        <dbReference type="ARBA" id="ARBA00023134"/>
    </source>
</evidence>
<name>A0ABR2KDF7_9EUKA</name>
<dbReference type="PRINTS" id="PR00449">
    <property type="entry name" value="RASTRNSFRMNG"/>
</dbReference>
<organism evidence="3 4">
    <name type="scientific">Tritrichomonas musculus</name>
    <dbReference type="NCBI Taxonomy" id="1915356"/>
    <lineage>
        <taxon>Eukaryota</taxon>
        <taxon>Metamonada</taxon>
        <taxon>Parabasalia</taxon>
        <taxon>Tritrichomonadida</taxon>
        <taxon>Tritrichomonadidae</taxon>
        <taxon>Tritrichomonas</taxon>
    </lineage>
</organism>
<keyword evidence="4" id="KW-1185">Reference proteome</keyword>
<dbReference type="SUPFAM" id="SSF52540">
    <property type="entry name" value="P-loop containing nucleoside triphosphate hydrolases"/>
    <property type="match status" value="1"/>
</dbReference>
<proteinExistence type="predicted"/>
<dbReference type="PROSITE" id="PS51419">
    <property type="entry name" value="RAB"/>
    <property type="match status" value="1"/>
</dbReference>
<evidence type="ECO:0000256" key="1">
    <source>
        <dbReference type="ARBA" id="ARBA00022741"/>
    </source>
</evidence>
<dbReference type="Gene3D" id="3.40.50.300">
    <property type="entry name" value="P-loop containing nucleotide triphosphate hydrolases"/>
    <property type="match status" value="1"/>
</dbReference>
<sequence>MKTINCILIGESNVGKTSFLISNKTNSFPGEYVPTLCDDCQLNVSLNGNDVALKFIDTCKGGIIDPLCKDADIFLFCYSIGYQKSYDKIKNYWYQYIRKYIKRRPIILIGMKSDLREKISDQNNLIPICKGIELKNEINAIEYIECSSIQHKNLDEVISACVNASLNQEQKTQCIIL</sequence>
<dbReference type="SMART" id="SM00175">
    <property type="entry name" value="RAB"/>
    <property type="match status" value="1"/>
</dbReference>
<accession>A0ABR2KDF7</accession>
<keyword evidence="2" id="KW-0342">GTP-binding</keyword>
<keyword evidence="1" id="KW-0547">Nucleotide-binding</keyword>
<dbReference type="SMART" id="SM00174">
    <property type="entry name" value="RHO"/>
    <property type="match status" value="1"/>
</dbReference>
<dbReference type="InterPro" id="IPR003578">
    <property type="entry name" value="Small_GTPase_Rho"/>
</dbReference>
<dbReference type="PROSITE" id="PS51420">
    <property type="entry name" value="RHO"/>
    <property type="match status" value="1"/>
</dbReference>
<evidence type="ECO:0000313" key="3">
    <source>
        <dbReference type="EMBL" id="KAK8889151.1"/>
    </source>
</evidence>
<dbReference type="Proteomes" id="UP001470230">
    <property type="component" value="Unassembled WGS sequence"/>
</dbReference>
<dbReference type="InterPro" id="IPR005225">
    <property type="entry name" value="Small_GTP-bd"/>
</dbReference>
<dbReference type="InterPro" id="IPR027417">
    <property type="entry name" value="P-loop_NTPase"/>
</dbReference>
<comment type="caution">
    <text evidence="3">The sequence shown here is derived from an EMBL/GenBank/DDBJ whole genome shotgun (WGS) entry which is preliminary data.</text>
</comment>
<dbReference type="NCBIfam" id="TIGR00231">
    <property type="entry name" value="small_GTP"/>
    <property type="match status" value="1"/>
</dbReference>
<dbReference type="InterPro" id="IPR001806">
    <property type="entry name" value="Small_GTPase"/>
</dbReference>
<dbReference type="Pfam" id="PF00071">
    <property type="entry name" value="Ras"/>
    <property type="match status" value="1"/>
</dbReference>
<dbReference type="PANTHER" id="PTHR24072">
    <property type="entry name" value="RHO FAMILY GTPASE"/>
    <property type="match status" value="1"/>
</dbReference>
<dbReference type="SMART" id="SM00173">
    <property type="entry name" value="RAS"/>
    <property type="match status" value="1"/>
</dbReference>
<evidence type="ECO:0000313" key="4">
    <source>
        <dbReference type="Proteomes" id="UP001470230"/>
    </source>
</evidence>
<reference evidence="3 4" key="1">
    <citation type="submission" date="2024-04" db="EMBL/GenBank/DDBJ databases">
        <title>Tritrichomonas musculus Genome.</title>
        <authorList>
            <person name="Alves-Ferreira E."/>
            <person name="Grigg M."/>
            <person name="Lorenzi H."/>
            <person name="Galac M."/>
        </authorList>
    </citation>
    <scope>NUCLEOTIDE SEQUENCE [LARGE SCALE GENOMIC DNA]</scope>
    <source>
        <strain evidence="3 4">EAF2021</strain>
    </source>
</reference>
<dbReference type="CDD" id="cd00157">
    <property type="entry name" value="Rho"/>
    <property type="match status" value="1"/>
</dbReference>